<reference evidence="4" key="1">
    <citation type="submission" date="2022-06" db="EMBL/GenBank/DDBJ databases">
        <title>Genomic Encyclopedia of Archaeal and Bacterial Type Strains, Phase II (KMG-II): from individual species to whole genera.</title>
        <authorList>
            <person name="Goeker M."/>
        </authorList>
    </citation>
    <scope>NUCLEOTIDE SEQUENCE</scope>
    <source>
        <strain evidence="4">DSM 26652</strain>
    </source>
</reference>
<evidence type="ECO:0000256" key="2">
    <source>
        <dbReference type="ARBA" id="ARBA00034772"/>
    </source>
</evidence>
<dbReference type="EMBL" id="JAMTCS010000001">
    <property type="protein sequence ID" value="MCP2262686.1"/>
    <property type="molecule type" value="Genomic_DNA"/>
</dbReference>
<accession>A0A9X2G6A6</accession>
<dbReference type="PANTHER" id="PTHR43172">
    <property type="entry name" value="ADENYLOSUCCINATE LYASE"/>
    <property type="match status" value="1"/>
</dbReference>
<sequence length="474" mass="49949">MGTFSLLTHLDGSAEQLATFSERSSVEGWLAAERALALAQAEHGVIAADDAAAIVLAARFDTVDLPALWQVARTVGYPVHGLVEQIGGALPPHAAGRVHFGATTQDVMDTGLALQLVRSLGLLDRDLGLLGDALAARVTEHAGTVMPARTHAQQAVPTTLGATLAPLLAELARHRTRIAEALPRLGVAQLFGAGGTAAALGPRSREVRATYARLLGLRDPGVAWHVARDGVAEFGWLCATVAATCARLARNVVDLSRTEVGEVFEPYTSHRGASSTMPQKVNPISSEAIIGLSGAAGALVSSLPRIQEAGHERAAGEWQIEWQVIPQLAVLAGSALEQTRVVVEGLRVDADRMRANLGLEGGLVMAEAHMMHMADRIGHQLAHDLLYEAATRARARHTPLDPALREVAAEQGHTDALPDVTISPEDYLGEATTVTRVAVDHWAAAPALPTTPVPVAELATRTRTPQSTPKGTRS</sequence>
<dbReference type="RefSeq" id="WP_253831531.1">
    <property type="nucleotide sequence ID" value="NZ_JAMTCS010000001.1"/>
</dbReference>
<keyword evidence="1" id="KW-0456">Lyase</keyword>
<evidence type="ECO:0000259" key="3">
    <source>
        <dbReference type="SMART" id="SM00998"/>
    </source>
</evidence>
<dbReference type="Pfam" id="PF00206">
    <property type="entry name" value="Lyase_1"/>
    <property type="match status" value="1"/>
</dbReference>
<dbReference type="InterPro" id="IPR022761">
    <property type="entry name" value="Fumarate_lyase_N"/>
</dbReference>
<proteinExistence type="inferred from homology"/>
<name>A0A9X2G6A6_9MICO</name>
<dbReference type="Gene3D" id="1.10.40.30">
    <property type="entry name" value="Fumarase/aspartase (C-terminal domain)"/>
    <property type="match status" value="1"/>
</dbReference>
<dbReference type="SUPFAM" id="SSF48557">
    <property type="entry name" value="L-aspartase-like"/>
    <property type="match status" value="1"/>
</dbReference>
<comment type="caution">
    <text evidence="4">The sequence shown here is derived from an EMBL/GenBank/DDBJ whole genome shotgun (WGS) entry which is preliminary data.</text>
</comment>
<dbReference type="Gene3D" id="1.20.200.10">
    <property type="entry name" value="Fumarase/aspartase (Central domain)"/>
    <property type="match status" value="1"/>
</dbReference>
<evidence type="ECO:0000313" key="4">
    <source>
        <dbReference type="EMBL" id="MCP2262686.1"/>
    </source>
</evidence>
<dbReference type="AlphaFoldDB" id="A0A9X2G6A6"/>
<evidence type="ECO:0000256" key="1">
    <source>
        <dbReference type="ARBA" id="ARBA00023239"/>
    </source>
</evidence>
<organism evidence="4 5">
    <name type="scientific">Promicromonospora thailandica</name>
    <dbReference type="NCBI Taxonomy" id="765201"/>
    <lineage>
        <taxon>Bacteria</taxon>
        <taxon>Bacillati</taxon>
        <taxon>Actinomycetota</taxon>
        <taxon>Actinomycetes</taxon>
        <taxon>Micrococcales</taxon>
        <taxon>Promicromonosporaceae</taxon>
        <taxon>Promicromonospora</taxon>
    </lineage>
</organism>
<dbReference type="PRINTS" id="PR00145">
    <property type="entry name" value="ARGSUCLYASE"/>
</dbReference>
<dbReference type="InterPro" id="IPR019468">
    <property type="entry name" value="AdenyloSucc_lyase_C"/>
</dbReference>
<gene>
    <name evidence="4" type="ORF">APR03_000009</name>
</gene>
<dbReference type="GO" id="GO:0016829">
    <property type="term" value="F:lyase activity"/>
    <property type="evidence" value="ECO:0007669"/>
    <property type="project" value="UniProtKB-KW"/>
</dbReference>
<comment type="similarity">
    <text evidence="2">Belongs to the class-II fumarase/aspartase family.</text>
</comment>
<keyword evidence="5" id="KW-1185">Reference proteome</keyword>
<dbReference type="PRINTS" id="PR00149">
    <property type="entry name" value="FUMRATELYASE"/>
</dbReference>
<dbReference type="PANTHER" id="PTHR43172:SF2">
    <property type="entry name" value="ADENYLOSUCCINATE LYASE C-TERMINAL DOMAIN-CONTAINING PROTEIN"/>
    <property type="match status" value="1"/>
</dbReference>
<dbReference type="Proteomes" id="UP001139493">
    <property type="component" value="Unassembled WGS sequence"/>
</dbReference>
<feature type="domain" description="Adenylosuccinate lyase C-terminal" evidence="3">
    <location>
        <begin position="361"/>
        <end position="439"/>
    </location>
</feature>
<evidence type="ECO:0000313" key="5">
    <source>
        <dbReference type="Proteomes" id="UP001139493"/>
    </source>
</evidence>
<protein>
    <submittedName>
        <fullName evidence="4">3-carboxy-cis,cis-muconate cycloisomerase</fullName>
    </submittedName>
</protein>
<dbReference type="InterPro" id="IPR000362">
    <property type="entry name" value="Fumarate_lyase_fam"/>
</dbReference>
<dbReference type="InterPro" id="IPR008948">
    <property type="entry name" value="L-Aspartase-like"/>
</dbReference>
<dbReference type="SMART" id="SM00998">
    <property type="entry name" value="ADSL_C"/>
    <property type="match status" value="1"/>
</dbReference>